<accession>A0A9W6GPV5</accession>
<evidence type="ECO:0000256" key="1">
    <source>
        <dbReference type="SAM" id="SignalP"/>
    </source>
</evidence>
<sequence length="201" mass="22631">MKKIKSIMLVLFTLLLPACTNIPEESVSLSSEVGAGLKKQHQFQVELVNLYFDSKRKELDETMLKELDKYFNTLAPTGELKLNKDQFMDVLADAKEFNIKYNSAKKELEKSRVLLIKKLEEDYLALNQANSSITEILKSSAPEKDTGSEVAHSPSETSAVKINLEKALAEVDGFTLEDVEEGEKSIMIDDLHRKVFGESQE</sequence>
<comment type="caution">
    <text evidence="2">The sequence shown here is derived from an EMBL/GenBank/DDBJ whole genome shotgun (WGS) entry which is preliminary data.</text>
</comment>
<dbReference type="AlphaFoldDB" id="A0A9W6GPV5"/>
<feature type="signal peptide" evidence="1">
    <location>
        <begin position="1"/>
        <end position="20"/>
    </location>
</feature>
<feature type="chain" id="PRO_5040916240" description="Lipoprotein" evidence="1">
    <location>
        <begin position="21"/>
        <end position="201"/>
    </location>
</feature>
<dbReference type="Proteomes" id="UP001144471">
    <property type="component" value="Unassembled WGS sequence"/>
</dbReference>
<reference evidence="2" key="1">
    <citation type="submission" date="2022-12" db="EMBL/GenBank/DDBJ databases">
        <title>Reference genome sequencing for broad-spectrum identification of bacterial and archaeal isolates by mass spectrometry.</title>
        <authorList>
            <person name="Sekiguchi Y."/>
            <person name="Tourlousse D.M."/>
        </authorList>
    </citation>
    <scope>NUCLEOTIDE SEQUENCE</scope>
    <source>
        <strain evidence="2">10succ1</strain>
    </source>
</reference>
<evidence type="ECO:0008006" key="4">
    <source>
        <dbReference type="Google" id="ProtNLM"/>
    </source>
</evidence>
<gene>
    <name evidence="2" type="ORF">PM10SUCC1_33300</name>
</gene>
<evidence type="ECO:0000313" key="3">
    <source>
        <dbReference type="Proteomes" id="UP001144471"/>
    </source>
</evidence>
<organism evidence="2 3">
    <name type="scientific">Propionigenium maris DSM 9537</name>
    <dbReference type="NCBI Taxonomy" id="1123000"/>
    <lineage>
        <taxon>Bacteria</taxon>
        <taxon>Fusobacteriati</taxon>
        <taxon>Fusobacteriota</taxon>
        <taxon>Fusobacteriia</taxon>
        <taxon>Fusobacteriales</taxon>
        <taxon>Fusobacteriaceae</taxon>
        <taxon>Propionigenium</taxon>
    </lineage>
</organism>
<keyword evidence="3" id="KW-1185">Reference proteome</keyword>
<proteinExistence type="predicted"/>
<name>A0A9W6GPV5_9FUSO</name>
<keyword evidence="1" id="KW-0732">Signal</keyword>
<evidence type="ECO:0000313" key="2">
    <source>
        <dbReference type="EMBL" id="GLI57816.1"/>
    </source>
</evidence>
<dbReference type="RefSeq" id="WP_281837491.1">
    <property type="nucleotide sequence ID" value="NZ_BSDY01000025.1"/>
</dbReference>
<dbReference type="EMBL" id="BSDY01000025">
    <property type="protein sequence ID" value="GLI57816.1"/>
    <property type="molecule type" value="Genomic_DNA"/>
</dbReference>
<protein>
    <recommendedName>
        <fullName evidence="4">Lipoprotein</fullName>
    </recommendedName>
</protein>